<dbReference type="PANTHER" id="PTHR23184:SF9">
    <property type="entry name" value="TETRATRICOPEPTIDE REPEAT PROTEIN 14"/>
    <property type="match status" value="1"/>
</dbReference>
<feature type="coiled-coil region" evidence="2">
    <location>
        <begin position="321"/>
        <end position="348"/>
    </location>
</feature>
<dbReference type="STRING" id="103827.A0A0N5D3Q2"/>
<dbReference type="Proteomes" id="UP000276776">
    <property type="component" value="Unassembled WGS sequence"/>
</dbReference>
<dbReference type="PROSITE" id="PS50005">
    <property type="entry name" value="TPR"/>
    <property type="match status" value="1"/>
</dbReference>
<dbReference type="AlphaFoldDB" id="A0A0N5D3Q2"/>
<gene>
    <name evidence="4" type="ORF">TCLT_LOCUS7557</name>
</gene>
<dbReference type="SUPFAM" id="SSF48452">
    <property type="entry name" value="TPR-like"/>
    <property type="match status" value="1"/>
</dbReference>
<dbReference type="WBParaSite" id="TCLT_0000756801-mRNA-1">
    <property type="protein sequence ID" value="TCLT_0000756801-mRNA-1"/>
    <property type="gene ID" value="TCLT_0000756801"/>
</dbReference>
<evidence type="ECO:0000313" key="5">
    <source>
        <dbReference type="Proteomes" id="UP000276776"/>
    </source>
</evidence>
<dbReference type="InterPro" id="IPR019734">
    <property type="entry name" value="TPR_rpt"/>
</dbReference>
<feature type="repeat" description="TPR" evidence="1">
    <location>
        <begin position="287"/>
        <end position="320"/>
    </location>
</feature>
<keyword evidence="1" id="KW-0802">TPR repeat</keyword>
<dbReference type="InterPro" id="IPR053729">
    <property type="entry name" value="MAD2L1BP_domain_sf"/>
</dbReference>
<keyword evidence="2" id="KW-0175">Coiled coil</keyword>
<proteinExistence type="predicted"/>
<dbReference type="Gene3D" id="1.25.40.10">
    <property type="entry name" value="Tetratricopeptide repeat domain"/>
    <property type="match status" value="1"/>
</dbReference>
<dbReference type="SMART" id="SM00028">
    <property type="entry name" value="TPR"/>
    <property type="match status" value="3"/>
</dbReference>
<name>A0A0N5D3Q2_THECL</name>
<evidence type="ECO:0000256" key="3">
    <source>
        <dbReference type="SAM" id="MobiDB-lite"/>
    </source>
</evidence>
<dbReference type="EMBL" id="UYYF01004521">
    <property type="protein sequence ID" value="VDN05025.1"/>
    <property type="molecule type" value="Genomic_DNA"/>
</dbReference>
<dbReference type="InterPro" id="IPR039190">
    <property type="entry name" value="TTC14"/>
</dbReference>
<keyword evidence="5" id="KW-1185">Reference proteome</keyword>
<feature type="region of interest" description="Disordered" evidence="3">
    <location>
        <begin position="373"/>
        <end position="403"/>
    </location>
</feature>
<organism evidence="6">
    <name type="scientific">Thelazia callipaeda</name>
    <name type="common">Oriental eyeworm</name>
    <name type="synonym">Parasitic nematode</name>
    <dbReference type="NCBI Taxonomy" id="103827"/>
    <lineage>
        <taxon>Eukaryota</taxon>
        <taxon>Metazoa</taxon>
        <taxon>Ecdysozoa</taxon>
        <taxon>Nematoda</taxon>
        <taxon>Chromadorea</taxon>
        <taxon>Rhabditida</taxon>
        <taxon>Spirurina</taxon>
        <taxon>Spiruromorpha</taxon>
        <taxon>Thelazioidea</taxon>
        <taxon>Thelaziidae</taxon>
        <taxon>Thelazia</taxon>
    </lineage>
</organism>
<reference evidence="4 5" key="2">
    <citation type="submission" date="2018-11" db="EMBL/GenBank/DDBJ databases">
        <authorList>
            <consortium name="Pathogen Informatics"/>
        </authorList>
    </citation>
    <scope>NUCLEOTIDE SEQUENCE [LARGE SCALE GENOMIC DNA]</scope>
</reference>
<protein>
    <submittedName>
        <fullName evidence="6">TPR_REGION domain-containing protein</fullName>
    </submittedName>
</protein>
<dbReference type="PANTHER" id="PTHR23184">
    <property type="entry name" value="TETRATRICOPEPTIDE REPEAT PROTEIN 14"/>
    <property type="match status" value="1"/>
</dbReference>
<evidence type="ECO:0000313" key="6">
    <source>
        <dbReference type="WBParaSite" id="TCLT_0000756801-mRNA-1"/>
    </source>
</evidence>
<reference evidence="6" key="1">
    <citation type="submission" date="2017-02" db="UniProtKB">
        <authorList>
            <consortium name="WormBaseParasite"/>
        </authorList>
    </citation>
    <scope>IDENTIFICATION</scope>
</reference>
<evidence type="ECO:0000313" key="4">
    <source>
        <dbReference type="EMBL" id="VDN05025.1"/>
    </source>
</evidence>
<feature type="compositionally biased region" description="Basic and acidic residues" evidence="3">
    <location>
        <begin position="373"/>
        <end position="395"/>
    </location>
</feature>
<sequence length="649" mass="74165">MSSSMSSIRKRRRRVSLHSNVDRANNMNGFNDRHENGRWIAKYEDLLNRNEVHRSLSSASVILDARCDAFPVFECFATEISSLDARKKLYDDLRIGDELCFRIKRVELAGVYAEPICTLHSFRRNLKWIDDFQVLLQRNLLNGQDYRPNDLIKVVVVGIEDETKLPIFSIDVEAGLLTGADLPAYFRNGEKMGNKSFDEYLRNYLPANNPNLATLFGIETKSTVSFLHELRDSNFTSKHRAPYIRQKQDEYLSMSLAKRGVEKIREGDNSVAVQHFNRALTIYDKNIEALVGRGAAYANMGQYALAETDLDAALAIDEKHANAQKYMIETLLQEAKKLEKNGKKDEAKLKYVKILSISSDVRAVDRLRNLEKSPSEEEVEYKKNEKTRGHEKERTEDEESIRVKRRRDAQKDVSSLLCRVLALIGHDMMIKEELDLGRCLCIHSQLQAVDIILQSLLYQRGVVPTVVSQLLSSVSSQNEVKFVETYTEIRLALKNLFRSANRRALKEVVIIIGSSCATPQEIYRIPIRVCDSYDSDISHCGENCGELSSKEQRQLSSSLVLSPNLYSLRNITRNTRVYVLVCGIDDLKFPEALVENDASFELPEEEILARRNINSVRFILKHPCVETIITVCNPGTTWFRLSPFIKAFF</sequence>
<dbReference type="OMA" id="FPVFECF"/>
<dbReference type="Gene3D" id="3.30.900.20">
    <property type="match status" value="1"/>
</dbReference>
<evidence type="ECO:0000256" key="1">
    <source>
        <dbReference type="PROSITE-ProRule" id="PRU00339"/>
    </source>
</evidence>
<dbReference type="OrthoDB" id="1914839at2759"/>
<dbReference type="InterPro" id="IPR011990">
    <property type="entry name" value="TPR-like_helical_dom_sf"/>
</dbReference>
<accession>A0A0N5D3Q2</accession>
<evidence type="ECO:0000256" key="2">
    <source>
        <dbReference type="SAM" id="Coils"/>
    </source>
</evidence>